<organism evidence="1 2">
    <name type="scientific">Araneus ventricosus</name>
    <name type="common">Orbweaver spider</name>
    <name type="synonym">Epeira ventricosa</name>
    <dbReference type="NCBI Taxonomy" id="182803"/>
    <lineage>
        <taxon>Eukaryota</taxon>
        <taxon>Metazoa</taxon>
        <taxon>Ecdysozoa</taxon>
        <taxon>Arthropoda</taxon>
        <taxon>Chelicerata</taxon>
        <taxon>Arachnida</taxon>
        <taxon>Araneae</taxon>
        <taxon>Araneomorphae</taxon>
        <taxon>Entelegynae</taxon>
        <taxon>Araneoidea</taxon>
        <taxon>Araneidae</taxon>
        <taxon>Araneus</taxon>
    </lineage>
</organism>
<reference evidence="1 2" key="1">
    <citation type="journal article" date="2019" name="Sci. Rep.">
        <title>Orb-weaving spider Araneus ventricosus genome elucidates the spidroin gene catalogue.</title>
        <authorList>
            <person name="Kono N."/>
            <person name="Nakamura H."/>
            <person name="Ohtoshi R."/>
            <person name="Moran D.A.P."/>
            <person name="Shinohara A."/>
            <person name="Yoshida Y."/>
            <person name="Fujiwara M."/>
            <person name="Mori M."/>
            <person name="Tomita M."/>
            <person name="Arakawa K."/>
        </authorList>
    </citation>
    <scope>NUCLEOTIDE SEQUENCE [LARGE SCALE GENOMIC DNA]</scope>
</reference>
<comment type="caution">
    <text evidence="1">The sequence shown here is derived from an EMBL/GenBank/DDBJ whole genome shotgun (WGS) entry which is preliminary data.</text>
</comment>
<dbReference type="AlphaFoldDB" id="A0A4Y2I8Q8"/>
<dbReference type="Proteomes" id="UP000499080">
    <property type="component" value="Unassembled WGS sequence"/>
</dbReference>
<accession>A0A4Y2I8Q8</accession>
<protein>
    <submittedName>
        <fullName evidence="1">Uncharacterized protein</fullName>
    </submittedName>
</protein>
<evidence type="ECO:0000313" key="1">
    <source>
        <dbReference type="EMBL" id="GBM74053.1"/>
    </source>
</evidence>
<name>A0A4Y2I8Q8_ARAVE</name>
<evidence type="ECO:0000313" key="2">
    <source>
        <dbReference type="Proteomes" id="UP000499080"/>
    </source>
</evidence>
<sequence>MQRKFLLYQSLQSPTVPFTNFIGEPRTPSPVPTHYLLKPVLIHSRSAQMDLWIFQIRRLNIQPSALHRYNSARFFALGTGFGVEHRICVAWSARECPA</sequence>
<gene>
    <name evidence="1" type="ORF">AVEN_102002_1</name>
</gene>
<proteinExistence type="predicted"/>
<keyword evidence="2" id="KW-1185">Reference proteome</keyword>
<dbReference type="EMBL" id="BGPR01002471">
    <property type="protein sequence ID" value="GBM74053.1"/>
    <property type="molecule type" value="Genomic_DNA"/>
</dbReference>